<feature type="compositionally biased region" description="Basic and acidic residues" evidence="2">
    <location>
        <begin position="44"/>
        <end position="58"/>
    </location>
</feature>
<dbReference type="EC" id="3.4.24.-" evidence="1"/>
<evidence type="ECO:0000256" key="2">
    <source>
        <dbReference type="SAM" id="MobiDB-lite"/>
    </source>
</evidence>
<feature type="region of interest" description="Disordered" evidence="2">
    <location>
        <begin position="33"/>
        <end position="68"/>
    </location>
</feature>
<evidence type="ECO:0000256" key="1">
    <source>
        <dbReference type="RuleBase" id="RU361183"/>
    </source>
</evidence>
<proteinExistence type="predicted"/>
<keyword evidence="1" id="KW-0378">Hydrolase</keyword>
<gene>
    <name evidence="5" type="ORF">PG991_010606</name>
</gene>
<comment type="caution">
    <text evidence="5">The sequence shown here is derived from an EMBL/GenBank/DDBJ whole genome shotgun (WGS) entry which is preliminary data.</text>
</comment>
<keyword evidence="1" id="KW-0862">Zinc</keyword>
<dbReference type="Gene3D" id="3.40.390.10">
    <property type="entry name" value="Collagenase (Catalytic Domain)"/>
    <property type="match status" value="1"/>
</dbReference>
<dbReference type="Proteomes" id="UP001396898">
    <property type="component" value="Unassembled WGS sequence"/>
</dbReference>
<accession>A0ABR1RC34</accession>
<dbReference type="PRINTS" id="PR00480">
    <property type="entry name" value="ASTACIN"/>
</dbReference>
<evidence type="ECO:0000313" key="5">
    <source>
        <dbReference type="EMBL" id="KAK8008055.1"/>
    </source>
</evidence>
<organism evidence="5 6">
    <name type="scientific">Apiospora marii</name>
    <dbReference type="NCBI Taxonomy" id="335849"/>
    <lineage>
        <taxon>Eukaryota</taxon>
        <taxon>Fungi</taxon>
        <taxon>Dikarya</taxon>
        <taxon>Ascomycota</taxon>
        <taxon>Pezizomycotina</taxon>
        <taxon>Sordariomycetes</taxon>
        <taxon>Xylariomycetidae</taxon>
        <taxon>Amphisphaeriales</taxon>
        <taxon>Apiosporaceae</taxon>
        <taxon>Apiospora</taxon>
    </lineage>
</organism>
<dbReference type="Pfam" id="PF01400">
    <property type="entry name" value="Astacin"/>
    <property type="match status" value="1"/>
</dbReference>
<sequence>MGNLGKLGTKIVLASALVPISLMLLSWGLARSKSEPSANNTDRPPQEGTHEAPTRPEKPPAAGSVPPPAAGRVLECVRVRFLNGSKEEQKLVKSVVWEHVNTLPIPVRFAFIPNGNHRARSVIRIQFVSPGTSWSQLGLGPDSWDTAPTMALNLHCYRDAARKRRSILHEFGHALGLHHQHQHPDCRLQWNAKELKLRYGCDDSQVRDYYFAKRPCPVSMPYDPDSVMHYAVEVGDAHGLAEPIRPGARFSPGDEQRLILMYANWPGISLPTRGQGRPWEL</sequence>
<keyword evidence="3" id="KW-0812">Transmembrane</keyword>
<keyword evidence="1" id="KW-0645">Protease</keyword>
<keyword evidence="6" id="KW-1185">Reference proteome</keyword>
<feature type="transmembrane region" description="Helical" evidence="3">
    <location>
        <begin position="12"/>
        <end position="30"/>
    </location>
</feature>
<dbReference type="InterPro" id="IPR024079">
    <property type="entry name" value="MetalloPept_cat_dom_sf"/>
</dbReference>
<dbReference type="InterPro" id="IPR001506">
    <property type="entry name" value="Peptidase_M12A"/>
</dbReference>
<feature type="domain" description="Peptidase M12A" evidence="4">
    <location>
        <begin position="164"/>
        <end position="235"/>
    </location>
</feature>
<dbReference type="SUPFAM" id="SSF55486">
    <property type="entry name" value="Metalloproteases ('zincins'), catalytic domain"/>
    <property type="match status" value="1"/>
</dbReference>
<evidence type="ECO:0000256" key="3">
    <source>
        <dbReference type="SAM" id="Phobius"/>
    </source>
</evidence>
<keyword evidence="1" id="KW-0482">Metalloprotease</keyword>
<dbReference type="EMBL" id="JAQQWI010000016">
    <property type="protein sequence ID" value="KAK8008055.1"/>
    <property type="molecule type" value="Genomic_DNA"/>
</dbReference>
<keyword evidence="3" id="KW-0472">Membrane</keyword>
<protein>
    <recommendedName>
        <fullName evidence="1">Metalloendopeptidase</fullName>
        <ecNumber evidence="1">3.4.24.-</ecNumber>
    </recommendedName>
</protein>
<evidence type="ECO:0000259" key="4">
    <source>
        <dbReference type="Pfam" id="PF01400"/>
    </source>
</evidence>
<comment type="cofactor">
    <cofactor evidence="1">
        <name>Zn(2+)</name>
        <dbReference type="ChEBI" id="CHEBI:29105"/>
    </cofactor>
    <text evidence="1">Binds 1 zinc ion per subunit.</text>
</comment>
<evidence type="ECO:0000313" key="6">
    <source>
        <dbReference type="Proteomes" id="UP001396898"/>
    </source>
</evidence>
<reference evidence="5 6" key="1">
    <citation type="submission" date="2023-01" db="EMBL/GenBank/DDBJ databases">
        <title>Analysis of 21 Apiospora genomes using comparative genomics revels a genus with tremendous synthesis potential of carbohydrate active enzymes and secondary metabolites.</title>
        <authorList>
            <person name="Sorensen T."/>
        </authorList>
    </citation>
    <scope>NUCLEOTIDE SEQUENCE [LARGE SCALE GENOMIC DNA]</scope>
    <source>
        <strain evidence="5 6">CBS 20057</strain>
    </source>
</reference>
<name>A0ABR1RC34_9PEZI</name>
<keyword evidence="3" id="KW-1133">Transmembrane helix</keyword>
<keyword evidence="1" id="KW-0479">Metal-binding</keyword>